<gene>
    <name evidence="10" type="ORF">EVAR_101018_1</name>
</gene>
<dbReference type="InterPro" id="IPR044913">
    <property type="entry name" value="P_trefoil_dom_sf"/>
</dbReference>
<dbReference type="PANTHER" id="PTHR22762">
    <property type="entry name" value="ALPHA-GLUCOSIDASE"/>
    <property type="match status" value="1"/>
</dbReference>
<dbReference type="Proteomes" id="UP000299102">
    <property type="component" value="Unassembled WGS sequence"/>
</dbReference>
<dbReference type="GO" id="GO:0006491">
    <property type="term" value="P:N-glycan processing"/>
    <property type="evidence" value="ECO:0007669"/>
    <property type="project" value="TreeGrafter"/>
</dbReference>
<dbReference type="GO" id="GO:0090599">
    <property type="term" value="F:alpha-glucosidase activity"/>
    <property type="evidence" value="ECO:0007669"/>
    <property type="project" value="TreeGrafter"/>
</dbReference>
<evidence type="ECO:0000256" key="8">
    <source>
        <dbReference type="SAM" id="Phobius"/>
    </source>
</evidence>
<dbReference type="PROSITE" id="PS51448">
    <property type="entry name" value="P_TREFOIL_2"/>
    <property type="match status" value="1"/>
</dbReference>
<dbReference type="InterPro" id="IPR000519">
    <property type="entry name" value="P_trefoil_dom"/>
</dbReference>
<keyword evidence="6" id="KW-0378">Hydrolase</keyword>
<sequence>MLPYAEKVGENEEERPHSPEYYEKKEQQIKWTDKVLLNRPSKVIFLMLILSILLPLLLYTYVLSSTLDVPPADEFSHGSCTLSRSSRLPCGKANVSRSSCHAECCYDPSNDVCYHRIPSRFSYISEGSWSEDVDLRPRISTEPFAHSPTISTLRLSVDEASSTHLTLTFYDPTSFPHMRGRRIDEKDYDYDISYPELAIDVHRSNDLIFSTIRGPLIAALNIWEITFKLTNDSMHGLGQIPLIANSSRVFYSNKESPDVIPLIYAKSNGTYHGVLVDNMSPTELTVLEDNQLIVRSIETSSLKIHIFVGPEPKDIMSDVMKLIGFENNLNYWMLGAHICTEVADSEEEALEDLTDYLREARAQNLPFDSHCGTSAVVLDTRCNAEFSYMEKGKELVKGDGKRFVPHLSPYILHEPDNITNENSSENTTIATGLSDTFESSCYNNTISHFGHILIADPDSESWYGGLVDDFRVLYPDYRSENSSHFIRNFWRLGDFDGVILQNSWPLDESLKLLNETTASLPYFNENFKTAFNSTIPWNAVDSDGQLHLYRHNDYGNKFHGAIKALTDDSIPVWSTAHWMNGNVVSNRQNKDASWANLHRELMDAALAGISGNRYWSSLVCGDARNFNADTQTSLCIKWYMAATYMPLIKIHSKEIPRHPLAFSGTNRNHMINALRRRTSLMPYFYTVLRSGPLLRPMFYQYPKSERLENINTQFNVGDDLLIVPNLLPSQSIVNVWLPPGVWYELWSGLKLEHDEEEPVAMTTTEADFLTLLRGGAIIMLQELTSQKLLSSFKMFTTDMLQIVSNLATSQKWAGSAGERESRDE</sequence>
<dbReference type="SUPFAM" id="SSF57492">
    <property type="entry name" value="Trefoil"/>
    <property type="match status" value="1"/>
</dbReference>
<dbReference type="SUPFAM" id="SSF51011">
    <property type="entry name" value="Glycosyl hydrolase domain"/>
    <property type="match status" value="1"/>
</dbReference>
<evidence type="ECO:0000256" key="1">
    <source>
        <dbReference type="ARBA" id="ARBA00004370"/>
    </source>
</evidence>
<keyword evidence="8" id="KW-0812">Transmembrane</keyword>
<comment type="caution">
    <text evidence="10">The sequence shown here is derived from an EMBL/GenBank/DDBJ whole genome shotgun (WGS) entry which is preliminary data.</text>
</comment>
<comment type="similarity">
    <text evidence="2 6">Belongs to the glycosyl hydrolase 31 family.</text>
</comment>
<protein>
    <submittedName>
        <fullName evidence="10">Alpha-glucosidase 2</fullName>
    </submittedName>
</protein>
<evidence type="ECO:0000256" key="7">
    <source>
        <dbReference type="SAM" id="MobiDB-lite"/>
    </source>
</evidence>
<dbReference type="GO" id="GO:0016020">
    <property type="term" value="C:membrane"/>
    <property type="evidence" value="ECO:0007669"/>
    <property type="project" value="UniProtKB-SubCell"/>
</dbReference>
<dbReference type="GO" id="GO:0005975">
    <property type="term" value="P:carbohydrate metabolic process"/>
    <property type="evidence" value="ECO:0007669"/>
    <property type="project" value="InterPro"/>
</dbReference>
<dbReference type="Pfam" id="PF01055">
    <property type="entry name" value="Glyco_hydro_31_2nd"/>
    <property type="match status" value="1"/>
</dbReference>
<reference evidence="10 11" key="1">
    <citation type="journal article" date="2019" name="Commun. Biol.">
        <title>The bagworm genome reveals a unique fibroin gene that provides high tensile strength.</title>
        <authorList>
            <person name="Kono N."/>
            <person name="Nakamura H."/>
            <person name="Ohtoshi R."/>
            <person name="Tomita M."/>
            <person name="Numata K."/>
            <person name="Arakawa K."/>
        </authorList>
    </citation>
    <scope>NUCLEOTIDE SEQUENCE [LARGE SCALE GENOMIC DNA]</scope>
</reference>
<dbReference type="Gene3D" id="3.20.20.80">
    <property type="entry name" value="Glycosidases"/>
    <property type="match status" value="1"/>
</dbReference>
<dbReference type="STRING" id="151549.A0A4C2AES1"/>
<dbReference type="SUPFAM" id="SSF74650">
    <property type="entry name" value="Galactose mutarotase-like"/>
    <property type="match status" value="1"/>
</dbReference>
<evidence type="ECO:0000256" key="6">
    <source>
        <dbReference type="RuleBase" id="RU361185"/>
    </source>
</evidence>
<dbReference type="InterPro" id="IPR011013">
    <property type="entry name" value="Gal_mutarotase_sf_dom"/>
</dbReference>
<dbReference type="InterPro" id="IPR000322">
    <property type="entry name" value="Glyco_hydro_31_TIM"/>
</dbReference>
<evidence type="ECO:0000313" key="10">
    <source>
        <dbReference type="EMBL" id="GBP97317.1"/>
    </source>
</evidence>
<feature type="region of interest" description="Disordered" evidence="7">
    <location>
        <begin position="1"/>
        <end position="22"/>
    </location>
</feature>
<dbReference type="EMBL" id="BGZK01002916">
    <property type="protein sequence ID" value="GBP97317.1"/>
    <property type="molecule type" value="Genomic_DNA"/>
</dbReference>
<dbReference type="GO" id="GO:0030246">
    <property type="term" value="F:carbohydrate binding"/>
    <property type="evidence" value="ECO:0007669"/>
    <property type="project" value="InterPro"/>
</dbReference>
<dbReference type="AlphaFoldDB" id="A0A4C2AES1"/>
<dbReference type="Gene3D" id="2.60.40.1760">
    <property type="entry name" value="glycosyl hydrolase (family 31)"/>
    <property type="match status" value="1"/>
</dbReference>
<evidence type="ECO:0000256" key="3">
    <source>
        <dbReference type="ARBA" id="ARBA00023136"/>
    </source>
</evidence>
<keyword evidence="6" id="KW-0326">Glycosidase</keyword>
<dbReference type="SUPFAM" id="SSF51445">
    <property type="entry name" value="(Trans)glycosidases"/>
    <property type="match status" value="1"/>
</dbReference>
<feature type="transmembrane region" description="Helical" evidence="8">
    <location>
        <begin position="43"/>
        <end position="62"/>
    </location>
</feature>
<feature type="compositionally biased region" description="Basic and acidic residues" evidence="7">
    <location>
        <begin position="7"/>
        <end position="22"/>
    </location>
</feature>
<dbReference type="PANTHER" id="PTHR22762:SF167">
    <property type="entry name" value="LYSOSOMAL ALPHA-GLUCOSIDASE-LIKE PROTEIN"/>
    <property type="match status" value="1"/>
</dbReference>
<evidence type="ECO:0000256" key="2">
    <source>
        <dbReference type="ARBA" id="ARBA00007806"/>
    </source>
</evidence>
<keyword evidence="3 8" id="KW-0472">Membrane</keyword>
<accession>A0A4C2AES1</accession>
<organism evidence="10 11">
    <name type="scientific">Eumeta variegata</name>
    <name type="common">Bagworm moth</name>
    <name type="synonym">Eumeta japonica</name>
    <dbReference type="NCBI Taxonomy" id="151549"/>
    <lineage>
        <taxon>Eukaryota</taxon>
        <taxon>Metazoa</taxon>
        <taxon>Ecdysozoa</taxon>
        <taxon>Arthropoda</taxon>
        <taxon>Hexapoda</taxon>
        <taxon>Insecta</taxon>
        <taxon>Pterygota</taxon>
        <taxon>Neoptera</taxon>
        <taxon>Endopterygota</taxon>
        <taxon>Lepidoptera</taxon>
        <taxon>Glossata</taxon>
        <taxon>Ditrysia</taxon>
        <taxon>Tineoidea</taxon>
        <taxon>Psychidae</taxon>
        <taxon>Oiketicinae</taxon>
        <taxon>Eumeta</taxon>
    </lineage>
</organism>
<comment type="subcellular location">
    <subcellularLocation>
        <location evidence="1">Membrane</location>
    </subcellularLocation>
</comment>
<dbReference type="Gene3D" id="2.60.40.1180">
    <property type="entry name" value="Golgi alpha-mannosidase II"/>
    <property type="match status" value="1"/>
</dbReference>
<name>A0A4C2AES1_EUMVA</name>
<dbReference type="InterPro" id="IPR048395">
    <property type="entry name" value="Glyco_hydro_31_C"/>
</dbReference>
<keyword evidence="11" id="KW-1185">Reference proteome</keyword>
<evidence type="ECO:0000259" key="9">
    <source>
        <dbReference type="PROSITE" id="PS51448"/>
    </source>
</evidence>
<dbReference type="InterPro" id="IPR017853">
    <property type="entry name" value="GH"/>
</dbReference>
<keyword evidence="8" id="KW-1133">Transmembrane helix</keyword>
<evidence type="ECO:0000256" key="4">
    <source>
        <dbReference type="ARBA" id="ARBA00023157"/>
    </source>
</evidence>
<dbReference type="CDD" id="cd00111">
    <property type="entry name" value="Trefoil"/>
    <property type="match status" value="1"/>
</dbReference>
<keyword evidence="4" id="KW-1015">Disulfide bond</keyword>
<dbReference type="OrthoDB" id="5839090at2759"/>
<comment type="caution">
    <text evidence="5">Lacks conserved residue(s) required for the propagation of feature annotation.</text>
</comment>
<proteinExistence type="inferred from homology"/>
<evidence type="ECO:0000313" key="11">
    <source>
        <dbReference type="Proteomes" id="UP000299102"/>
    </source>
</evidence>
<evidence type="ECO:0000256" key="5">
    <source>
        <dbReference type="PROSITE-ProRule" id="PRU00779"/>
    </source>
</evidence>
<dbReference type="Pfam" id="PF21365">
    <property type="entry name" value="Glyco_hydro_31_3rd"/>
    <property type="match status" value="1"/>
</dbReference>
<feature type="domain" description="P-type" evidence="9">
    <location>
        <begin position="78"/>
        <end position="117"/>
    </location>
</feature>
<dbReference type="InterPro" id="IPR013780">
    <property type="entry name" value="Glyco_hydro_b"/>
</dbReference>